<name>A0A171ABE6_9BACT</name>
<dbReference type="STRING" id="681398.PJIAN_417"/>
<sequence>MEWKKSGVSTRFLIVSLFLILPFYSSACVVMESPDTYRMMFFQARTGNSSPLQIFNYSPALYASYNPDPEGVDRVRNAKEWQAVTGNGVVLEDILAIQYETSPDSLQFAYSHNKLQVVFEDNSFIQFLLRPSSKQLLEYLLFSKQAEATETAWSEGFESWNSDANEMAVVKQKKLALLMIAKKRLSTVKNDFLKKRYAYQLCRLSYQLQWPADVMATYERYFKKFNGNELMNVWSTLFYAQSLNATKKKAKANYYYSLVFDNCDSKKLRAHQLFNSDEATFTAGLKQAKTAHEKAVMWVMRVINNPGPVLSSLKTISSLDPKSSYMTFLLAREINKLEDWICTPAFTAYSPAVSPQWNFSQAMAKNMKTDLEYLGSFMDFVKQQQQQARGELHQYLTLGLAHLSLISDNTKEGLDYLNAIGLSENSSIEIQKNIETAWVMAKTTDITDNVFKDQFVIYCHKLHRLAKSDNTINKTLYSLLLGVAGEYEKRFDFATAGLLTMKADQYKRRYDAAYAEDFSITADDNYQKIRYFDKCAGIGDVDNLIRLLSKPDKSDFEDYITEQPLGSVNLYRDLQGTLAFRQNDFKTAYSIFRKIDPAFWRTSYAYKDCLNEDPFVPKVLCKKRNFAYHFDKTKFVKRLLDLQDKTHKKTGVAENAILLGNAYFNCSYYGNSWMMVEYGWSRAEPEYHSPTDSLGYFNQFLAFKLPPVRVISNPLKDDNYYNCKLAARYFHLAADDPKASTEQRAYALLMLHECNYLPWAMINYSWYDDKRPKYPAGKELREFYAHYADTKVYHDFKCPLLDAFIANK</sequence>
<dbReference type="RefSeq" id="WP_153802547.1">
    <property type="nucleotide sequence ID" value="NZ_BDCR01000004.1"/>
</dbReference>
<proteinExistence type="predicted"/>
<accession>A0A171ABE6</accession>
<evidence type="ECO:0000313" key="2">
    <source>
        <dbReference type="Proteomes" id="UP000076586"/>
    </source>
</evidence>
<dbReference type="OrthoDB" id="1109163at2"/>
<organism evidence="1 2">
    <name type="scientific">Paludibacter jiangxiensis</name>
    <dbReference type="NCBI Taxonomy" id="681398"/>
    <lineage>
        <taxon>Bacteria</taxon>
        <taxon>Pseudomonadati</taxon>
        <taxon>Bacteroidota</taxon>
        <taxon>Bacteroidia</taxon>
        <taxon>Bacteroidales</taxon>
        <taxon>Paludibacteraceae</taxon>
        <taxon>Paludibacter</taxon>
    </lineage>
</organism>
<dbReference type="Proteomes" id="UP000076586">
    <property type="component" value="Unassembled WGS sequence"/>
</dbReference>
<reference evidence="2" key="1">
    <citation type="submission" date="2016-04" db="EMBL/GenBank/DDBJ databases">
        <title>Draft genome sequence of Paludibacter jiangxiensis strain NM7.</title>
        <authorList>
            <person name="Qiu Y."/>
            <person name="Matsuura N."/>
            <person name="Ohashi A."/>
            <person name="Tourlousse M.D."/>
            <person name="Sekiguchi Y."/>
        </authorList>
    </citation>
    <scope>NUCLEOTIDE SEQUENCE [LARGE SCALE GENOMIC DNA]</scope>
    <source>
        <strain evidence="2">NM7</strain>
    </source>
</reference>
<reference evidence="2" key="2">
    <citation type="journal article" date="2017" name="Genome Announc.">
        <title>Draft genome sequence of Paludibacter jiangxiensis NM7(T), a propionate-producing fermentative bacterium.</title>
        <authorList>
            <person name="Qiu Y.-L."/>
            <person name="Tourlousse D.M."/>
            <person name="Matsuura N."/>
            <person name="Ohashi A."/>
            <person name="Sekiguchi Y."/>
        </authorList>
    </citation>
    <scope>NUCLEOTIDE SEQUENCE [LARGE SCALE GENOMIC DNA]</scope>
    <source>
        <strain evidence="2">NM7</strain>
    </source>
</reference>
<protein>
    <submittedName>
        <fullName evidence="1">Uncharacterized protein</fullName>
    </submittedName>
</protein>
<evidence type="ECO:0000313" key="1">
    <source>
        <dbReference type="EMBL" id="GAT63480.1"/>
    </source>
</evidence>
<gene>
    <name evidence="1" type="ORF">PJIAN_417</name>
</gene>
<keyword evidence="2" id="KW-1185">Reference proteome</keyword>
<dbReference type="EMBL" id="BDCR01000004">
    <property type="protein sequence ID" value="GAT63480.1"/>
    <property type="molecule type" value="Genomic_DNA"/>
</dbReference>
<dbReference type="AlphaFoldDB" id="A0A171ABE6"/>
<comment type="caution">
    <text evidence="1">The sequence shown here is derived from an EMBL/GenBank/DDBJ whole genome shotgun (WGS) entry which is preliminary data.</text>
</comment>